<keyword evidence="2" id="KW-0378">Hydrolase</keyword>
<keyword evidence="3" id="KW-1185">Reference proteome</keyword>
<dbReference type="PANTHER" id="PTHR23024:SF339">
    <property type="entry name" value="ALPHA_BETA HYDROLASE FOLD-3 DOMAIN-CONTAINING PROTEIN"/>
    <property type="match status" value="1"/>
</dbReference>
<reference evidence="2" key="1">
    <citation type="journal article" date="2020" name="Stud. Mycol.">
        <title>101 Dothideomycetes genomes: a test case for predicting lifestyles and emergence of pathogens.</title>
        <authorList>
            <person name="Haridas S."/>
            <person name="Albert R."/>
            <person name="Binder M."/>
            <person name="Bloem J."/>
            <person name="Labutti K."/>
            <person name="Salamov A."/>
            <person name="Andreopoulos B."/>
            <person name="Baker S."/>
            <person name="Barry K."/>
            <person name="Bills G."/>
            <person name="Bluhm B."/>
            <person name="Cannon C."/>
            <person name="Castanera R."/>
            <person name="Culley D."/>
            <person name="Daum C."/>
            <person name="Ezra D."/>
            <person name="Gonzalez J."/>
            <person name="Henrissat B."/>
            <person name="Kuo A."/>
            <person name="Liang C."/>
            <person name="Lipzen A."/>
            <person name="Lutzoni F."/>
            <person name="Magnuson J."/>
            <person name="Mondo S."/>
            <person name="Nolan M."/>
            <person name="Ohm R."/>
            <person name="Pangilinan J."/>
            <person name="Park H.-J."/>
            <person name="Ramirez L."/>
            <person name="Alfaro M."/>
            <person name="Sun H."/>
            <person name="Tritt A."/>
            <person name="Yoshinaga Y."/>
            <person name="Zwiers L.-H."/>
            <person name="Turgeon B."/>
            <person name="Goodwin S."/>
            <person name="Spatafora J."/>
            <person name="Crous P."/>
            <person name="Grigoriev I."/>
        </authorList>
    </citation>
    <scope>NUCLEOTIDE SEQUENCE</scope>
    <source>
        <strain evidence="2">CBS 115976</strain>
    </source>
</reference>
<dbReference type="PANTHER" id="PTHR23024">
    <property type="entry name" value="ARYLACETAMIDE DEACETYLASE"/>
    <property type="match status" value="1"/>
</dbReference>
<name>A0A6A6UBK6_9PEZI</name>
<feature type="domain" description="Alpha/beta hydrolase fold-3" evidence="1">
    <location>
        <begin position="52"/>
        <end position="158"/>
    </location>
</feature>
<evidence type="ECO:0000313" key="3">
    <source>
        <dbReference type="Proteomes" id="UP000799302"/>
    </source>
</evidence>
<dbReference type="GO" id="GO:0016787">
    <property type="term" value="F:hydrolase activity"/>
    <property type="evidence" value="ECO:0007669"/>
    <property type="project" value="UniProtKB-KW"/>
</dbReference>
<dbReference type="Gene3D" id="3.40.50.1820">
    <property type="entry name" value="alpha/beta hydrolase"/>
    <property type="match status" value="1"/>
</dbReference>
<dbReference type="AlphaFoldDB" id="A0A6A6UBK6"/>
<gene>
    <name evidence="2" type="ORF">BT63DRAFT_479896</name>
</gene>
<dbReference type="Pfam" id="PF07859">
    <property type="entry name" value="Abhydrolase_3"/>
    <property type="match status" value="1"/>
</dbReference>
<dbReference type="InterPro" id="IPR050466">
    <property type="entry name" value="Carboxylest/Gibb_receptor"/>
</dbReference>
<sequence length="316" mass="34824">MAFPLPRAHPVLPRFERVDLCYKTLGSTEFEAAILVSHSLASSSRKTNRPLLVHFHGGGLLMGTILDSAILSVWPLELAENENAVVVSPAYRLLPEAKGGDILDDIKDFWIWVRSSLPTEIAKRWPHISLDVDRAAVFGESAGGYLSLQSAFLCPEANIKLVMPQYGAMFPDIDEYLPKVPQSTPGSDDIVDAYLKNIEPGAIRLLSPYPTFGPFAGAVAGAGRHRDLLGDDKRLNLDYGLNNVKVLPPVWVAQGTDDTIVSKEASDELVKRIRNTHPNTPLLYSVQPGGHGFDNDHTLAEPWITEAMEFVQKHWP</sequence>
<proteinExistence type="predicted"/>
<evidence type="ECO:0000259" key="1">
    <source>
        <dbReference type="Pfam" id="PF07859"/>
    </source>
</evidence>
<protein>
    <submittedName>
        <fullName evidence="2">Alpha/beta-hydrolase</fullName>
    </submittedName>
</protein>
<dbReference type="OrthoDB" id="19653at2759"/>
<dbReference type="Proteomes" id="UP000799302">
    <property type="component" value="Unassembled WGS sequence"/>
</dbReference>
<dbReference type="SUPFAM" id="SSF53474">
    <property type="entry name" value="alpha/beta-Hydrolases"/>
    <property type="match status" value="1"/>
</dbReference>
<dbReference type="EMBL" id="MU004236">
    <property type="protein sequence ID" value="KAF2668488.1"/>
    <property type="molecule type" value="Genomic_DNA"/>
</dbReference>
<organism evidence="2 3">
    <name type="scientific">Microthyrium microscopicum</name>
    <dbReference type="NCBI Taxonomy" id="703497"/>
    <lineage>
        <taxon>Eukaryota</taxon>
        <taxon>Fungi</taxon>
        <taxon>Dikarya</taxon>
        <taxon>Ascomycota</taxon>
        <taxon>Pezizomycotina</taxon>
        <taxon>Dothideomycetes</taxon>
        <taxon>Dothideomycetes incertae sedis</taxon>
        <taxon>Microthyriales</taxon>
        <taxon>Microthyriaceae</taxon>
        <taxon>Microthyrium</taxon>
    </lineage>
</organism>
<dbReference type="InterPro" id="IPR013094">
    <property type="entry name" value="AB_hydrolase_3"/>
</dbReference>
<evidence type="ECO:0000313" key="2">
    <source>
        <dbReference type="EMBL" id="KAF2668488.1"/>
    </source>
</evidence>
<dbReference type="InterPro" id="IPR029058">
    <property type="entry name" value="AB_hydrolase_fold"/>
</dbReference>
<accession>A0A6A6UBK6</accession>